<feature type="region of interest" description="Disordered" evidence="3">
    <location>
        <begin position="92"/>
        <end position="115"/>
    </location>
</feature>
<dbReference type="InterPro" id="IPR001841">
    <property type="entry name" value="Znf_RING"/>
</dbReference>
<keyword evidence="1" id="KW-0863">Zinc-finger</keyword>
<organism evidence="5 6">
    <name type="scientific">Tetracentron sinense</name>
    <name type="common">Spur-leaf</name>
    <dbReference type="NCBI Taxonomy" id="13715"/>
    <lineage>
        <taxon>Eukaryota</taxon>
        <taxon>Viridiplantae</taxon>
        <taxon>Streptophyta</taxon>
        <taxon>Embryophyta</taxon>
        <taxon>Tracheophyta</taxon>
        <taxon>Spermatophyta</taxon>
        <taxon>Magnoliopsida</taxon>
        <taxon>Trochodendrales</taxon>
        <taxon>Trochodendraceae</taxon>
        <taxon>Tetracentron</taxon>
    </lineage>
</organism>
<dbReference type="SUPFAM" id="SSF57850">
    <property type="entry name" value="RING/U-box"/>
    <property type="match status" value="1"/>
</dbReference>
<evidence type="ECO:0000259" key="4">
    <source>
        <dbReference type="PROSITE" id="PS50089"/>
    </source>
</evidence>
<dbReference type="PROSITE" id="PS50089">
    <property type="entry name" value="ZF_RING_2"/>
    <property type="match status" value="1"/>
</dbReference>
<evidence type="ECO:0000313" key="5">
    <source>
        <dbReference type="EMBL" id="KAF8401598.1"/>
    </source>
</evidence>
<dbReference type="Gene3D" id="3.30.40.10">
    <property type="entry name" value="Zinc/RING finger domain, C3HC4 (zinc finger)"/>
    <property type="match status" value="1"/>
</dbReference>
<dbReference type="OMA" id="ESATNCQ"/>
<reference evidence="5 6" key="1">
    <citation type="submission" date="2020-04" db="EMBL/GenBank/DDBJ databases">
        <title>Plant Genome Project.</title>
        <authorList>
            <person name="Zhang R.-G."/>
        </authorList>
    </citation>
    <scope>NUCLEOTIDE SEQUENCE [LARGE SCALE GENOMIC DNA]</scope>
    <source>
        <strain evidence="5">YNK0</strain>
        <tissue evidence="5">Leaf</tissue>
    </source>
</reference>
<dbReference type="Pfam" id="PF13920">
    <property type="entry name" value="zf-C3HC4_3"/>
    <property type="match status" value="1"/>
</dbReference>
<dbReference type="PANTHER" id="PTHR46405:SF2">
    <property type="entry name" value="OS05G0141500 PROTEIN"/>
    <property type="match status" value="1"/>
</dbReference>
<dbReference type="InterPro" id="IPR046934">
    <property type="entry name" value="PIR2-like"/>
</dbReference>
<feature type="coiled-coil region" evidence="2">
    <location>
        <begin position="596"/>
        <end position="806"/>
    </location>
</feature>
<feature type="domain" description="RING-type" evidence="4">
    <location>
        <begin position="860"/>
        <end position="900"/>
    </location>
</feature>
<dbReference type="OrthoDB" id="774873at2759"/>
<keyword evidence="1" id="KW-0479">Metal-binding</keyword>
<dbReference type="Proteomes" id="UP000655225">
    <property type="component" value="Unassembled WGS sequence"/>
</dbReference>
<dbReference type="AlphaFoldDB" id="A0A835DEN5"/>
<keyword evidence="1" id="KW-0862">Zinc</keyword>
<protein>
    <recommendedName>
        <fullName evidence="4">RING-type domain-containing protein</fullName>
    </recommendedName>
</protein>
<dbReference type="InterPro" id="IPR046527">
    <property type="entry name" value="PIR2-like_helical"/>
</dbReference>
<dbReference type="GO" id="GO:0008270">
    <property type="term" value="F:zinc ion binding"/>
    <property type="evidence" value="ECO:0007669"/>
    <property type="project" value="UniProtKB-KW"/>
</dbReference>
<accession>A0A835DEN5</accession>
<feature type="region of interest" description="Disordered" evidence="3">
    <location>
        <begin position="265"/>
        <end position="289"/>
    </location>
</feature>
<dbReference type="InterPro" id="IPR013083">
    <property type="entry name" value="Znf_RING/FYVE/PHD"/>
</dbReference>
<proteinExistence type="predicted"/>
<feature type="compositionally biased region" description="Basic and acidic residues" evidence="3">
    <location>
        <begin position="371"/>
        <end position="382"/>
    </location>
</feature>
<feature type="compositionally biased region" description="Polar residues" evidence="3">
    <location>
        <begin position="265"/>
        <end position="275"/>
    </location>
</feature>
<dbReference type="CDD" id="cd23128">
    <property type="entry name" value="RING-HC_MIP1-like"/>
    <property type="match status" value="1"/>
</dbReference>
<evidence type="ECO:0000256" key="2">
    <source>
        <dbReference type="SAM" id="Coils"/>
    </source>
</evidence>
<evidence type="ECO:0000313" key="6">
    <source>
        <dbReference type="Proteomes" id="UP000655225"/>
    </source>
</evidence>
<name>A0A835DEN5_TETSI</name>
<gene>
    <name evidence="5" type="ORF">HHK36_012544</name>
</gene>
<feature type="compositionally biased region" description="Polar residues" evidence="3">
    <location>
        <begin position="7"/>
        <end position="19"/>
    </location>
</feature>
<comment type="caution">
    <text evidence="5">The sequence shown here is derived from an EMBL/GenBank/DDBJ whole genome shotgun (WGS) entry which is preliminary data.</text>
</comment>
<keyword evidence="2" id="KW-0175">Coiled coil</keyword>
<feature type="region of interest" description="Disordered" evidence="3">
    <location>
        <begin position="361"/>
        <end position="382"/>
    </location>
</feature>
<sequence length="914" mass="100911">MVARGSTGISSTSQVSPLVSVQEKGSRNKRKFLADPPSGDPTKLPSPSQTKCLNYEFSAEKSQNIPSNDQHGVCDLCSLKQDHPDALKPDLRLSGAPGSLEVGSSQPKEEVEADKFEDADWSDLTESQLEELILSNLDIIFKSAIKKIAVYGYSEEVATKAVLRSGLCYGPYGCKDTVSNIVDNTLVFLRNGQEIDASRDHFFEDLQQLEKYVLAEMVCVLREVRPFLSIGDAMWCLLICDINVSHACAMDGDPLYSFRCDETLGGSSSVSTCTQRKSEANDSELNLSNPNKPNLLFSGAHSSTPTVAGIPNLRNLKNPLVLEGLPPEKESPISAPDAVDKLSGVTGERVQTTIQSSAVEEKLGGGRKGHSRETISRQKSLHQEKNYRAYGSKGALRTRKLSGLGGLILDKKLKSVSDSMGVNVKNASLETSEAVGLDVAQADENRNLSINAGISGPLAFNHKIVSTPCALASTNTPSALATTNTSSALTPASSASALHTSISASALPTASSPYSIPTANTDLSLSLPTKINNVREPLSCPAEVPNCSNTGILCDKSMGQRVPPEKQDEMILKLVPRVGQLQQELRRWTDWANQKVKEATSRLSKDNAELKTLRQEQKDVACLKKEKQMLEENTMKKLSEMENAFYKANSQVERANSSIRRLEVENSKLRKEMEAAKLRAAELAATCQEVSKREKKTLKKFQSWERQKTLFQEELVNEKCKLDQLQQELQRAKDLKDQLESRRKQEEKAKEELLMQASSIRKEREQIEASAKSEEDMVRLKAKNDMQRYKVDIKKLEDELRLKTDSLKIAVLRRGIDGSCVTDGRTVPAVKGIQIPYTSKMMADLEDYLGTGDVKRERECVMCLSEEMSVVFLPCAHQVVCKKCNDLHEKQGMKDCPSCRTSIQHRICVNCTRP</sequence>
<evidence type="ECO:0000256" key="3">
    <source>
        <dbReference type="SAM" id="MobiDB-lite"/>
    </source>
</evidence>
<keyword evidence="6" id="KW-1185">Reference proteome</keyword>
<dbReference type="EMBL" id="JABCRI010000008">
    <property type="protein sequence ID" value="KAF8401598.1"/>
    <property type="molecule type" value="Genomic_DNA"/>
</dbReference>
<evidence type="ECO:0000256" key="1">
    <source>
        <dbReference type="PROSITE-ProRule" id="PRU00175"/>
    </source>
</evidence>
<feature type="region of interest" description="Disordered" evidence="3">
    <location>
        <begin position="1"/>
        <end position="50"/>
    </location>
</feature>
<dbReference type="Pfam" id="PF20235">
    <property type="entry name" value="PIR2-like_helical"/>
    <property type="match status" value="1"/>
</dbReference>
<dbReference type="PANTHER" id="PTHR46405">
    <property type="entry name" value="OS05G0141500 PROTEIN"/>
    <property type="match status" value="1"/>
</dbReference>